<dbReference type="EMBL" id="JAGTJJ010000004">
    <property type="protein sequence ID" value="MDC3981398.1"/>
    <property type="molecule type" value="Genomic_DNA"/>
</dbReference>
<name>A0A9X4AQS7_9BACT</name>
<accession>A0A9X4AQS7</accession>
<dbReference type="SUPFAM" id="SSF52833">
    <property type="entry name" value="Thioredoxin-like"/>
    <property type="match status" value="1"/>
</dbReference>
<dbReference type="AlphaFoldDB" id="A0A9X4AQS7"/>
<dbReference type="InterPro" id="IPR036249">
    <property type="entry name" value="Thioredoxin-like_sf"/>
</dbReference>
<evidence type="ECO:0000313" key="1">
    <source>
        <dbReference type="EMBL" id="MDC3981398.1"/>
    </source>
</evidence>
<organism evidence="1 2">
    <name type="scientific">Polyangium jinanense</name>
    <dbReference type="NCBI Taxonomy" id="2829994"/>
    <lineage>
        <taxon>Bacteria</taxon>
        <taxon>Pseudomonadati</taxon>
        <taxon>Myxococcota</taxon>
        <taxon>Polyangia</taxon>
        <taxon>Polyangiales</taxon>
        <taxon>Polyangiaceae</taxon>
        <taxon>Polyangium</taxon>
    </lineage>
</organism>
<evidence type="ECO:0000313" key="2">
    <source>
        <dbReference type="Proteomes" id="UP001151081"/>
    </source>
</evidence>
<comment type="caution">
    <text evidence="1">The sequence shown here is derived from an EMBL/GenBank/DDBJ whole genome shotgun (WGS) entry which is preliminary data.</text>
</comment>
<dbReference type="Pfam" id="PF00837">
    <property type="entry name" value="T4_deiodinase"/>
    <property type="match status" value="1"/>
</dbReference>
<evidence type="ECO:0008006" key="3">
    <source>
        <dbReference type="Google" id="ProtNLM"/>
    </source>
</evidence>
<protein>
    <recommendedName>
        <fullName evidence="3">Deiodinase</fullName>
    </recommendedName>
</protein>
<proteinExistence type="predicted"/>
<dbReference type="PANTHER" id="PTHR11781">
    <property type="entry name" value="IODOTHYRONINE DEIODINASE"/>
    <property type="match status" value="1"/>
</dbReference>
<gene>
    <name evidence="1" type="ORF">KEG57_12875</name>
</gene>
<dbReference type="GO" id="GO:0004800">
    <property type="term" value="F:thyroxine 5'-deiodinase activity"/>
    <property type="evidence" value="ECO:0007669"/>
    <property type="project" value="InterPro"/>
</dbReference>
<reference evidence="1 2" key="1">
    <citation type="submission" date="2021-04" db="EMBL/GenBank/DDBJ databases">
        <title>Genome analysis of Polyangium sp.</title>
        <authorList>
            <person name="Li Y."/>
            <person name="Wang J."/>
        </authorList>
    </citation>
    <scope>NUCLEOTIDE SEQUENCE [LARGE SCALE GENOMIC DNA]</scope>
    <source>
        <strain evidence="1 2">SDU14</strain>
    </source>
</reference>
<sequence>MSGRYGKSARFLTIYIKEAHPTDEWQMDVNEQHNVCYPQPRSTEARVAIAADFVKRFQYDIPLLVDPIENPANAAYAAWPERLYVIDEKGQVVYKGGMGPFGFHPEEVEAWLAQRFPGDAQGSSAPVLQ</sequence>
<dbReference type="InterPro" id="IPR000643">
    <property type="entry name" value="Iodothyronine_deiodinase"/>
</dbReference>
<dbReference type="Proteomes" id="UP001151081">
    <property type="component" value="Unassembled WGS sequence"/>
</dbReference>
<dbReference type="PANTHER" id="PTHR11781:SF22">
    <property type="entry name" value="TYPE I IODOTHYRONINE DEIODINASE"/>
    <property type="match status" value="1"/>
</dbReference>
<dbReference type="RefSeq" id="WP_272419801.1">
    <property type="nucleotide sequence ID" value="NZ_JAGTJJ010000004.1"/>
</dbReference>
<dbReference type="Gene3D" id="3.40.30.10">
    <property type="entry name" value="Glutaredoxin"/>
    <property type="match status" value="1"/>
</dbReference>
<dbReference type="GO" id="GO:0042403">
    <property type="term" value="P:thyroid hormone metabolic process"/>
    <property type="evidence" value="ECO:0007669"/>
    <property type="project" value="TreeGrafter"/>
</dbReference>
<keyword evidence="2" id="KW-1185">Reference proteome</keyword>